<dbReference type="InterPro" id="IPR046341">
    <property type="entry name" value="SET_dom_sf"/>
</dbReference>
<evidence type="ECO:0000313" key="1">
    <source>
        <dbReference type="EMBL" id="VVB12857.1"/>
    </source>
</evidence>
<protein>
    <recommendedName>
        <fullName evidence="3">SET domain-containing protein</fullName>
    </recommendedName>
</protein>
<sequence>MDTFLRWAAEFGVSDSIDSSRSHDSCLGHSLSIADFPLAGGRGSGAVRELRKGELVLKVPRNALMTTESVVAKDEKLRNGVNENEMDFWVEADLISSDVESNFHACVQENANPGKECHGTSVMDLLILVRVLCCD</sequence>
<dbReference type="AlphaFoldDB" id="A0A565CGS3"/>
<reference evidence="1" key="1">
    <citation type="submission" date="2019-07" db="EMBL/GenBank/DDBJ databases">
        <authorList>
            <person name="Dittberner H."/>
        </authorList>
    </citation>
    <scope>NUCLEOTIDE SEQUENCE [LARGE SCALE GENOMIC DNA]</scope>
</reference>
<proteinExistence type="predicted"/>
<organism evidence="1 2">
    <name type="scientific">Arabis nemorensis</name>
    <dbReference type="NCBI Taxonomy" id="586526"/>
    <lineage>
        <taxon>Eukaryota</taxon>
        <taxon>Viridiplantae</taxon>
        <taxon>Streptophyta</taxon>
        <taxon>Embryophyta</taxon>
        <taxon>Tracheophyta</taxon>
        <taxon>Spermatophyta</taxon>
        <taxon>Magnoliopsida</taxon>
        <taxon>eudicotyledons</taxon>
        <taxon>Gunneridae</taxon>
        <taxon>Pentapetalae</taxon>
        <taxon>rosids</taxon>
        <taxon>malvids</taxon>
        <taxon>Brassicales</taxon>
        <taxon>Brassicaceae</taxon>
        <taxon>Arabideae</taxon>
        <taxon>Arabis</taxon>
    </lineage>
</organism>
<evidence type="ECO:0008006" key="3">
    <source>
        <dbReference type="Google" id="ProtNLM"/>
    </source>
</evidence>
<dbReference type="OrthoDB" id="441812at2759"/>
<keyword evidence="2" id="KW-1185">Reference proteome</keyword>
<accession>A0A565CGS3</accession>
<dbReference type="Gene3D" id="3.90.1410.10">
    <property type="entry name" value="set domain protein methyltransferase, domain 1"/>
    <property type="match status" value="1"/>
</dbReference>
<gene>
    <name evidence="1" type="ORF">ANE_LOCUS23301</name>
</gene>
<dbReference type="Proteomes" id="UP000489600">
    <property type="component" value="Unassembled WGS sequence"/>
</dbReference>
<comment type="caution">
    <text evidence="1">The sequence shown here is derived from an EMBL/GenBank/DDBJ whole genome shotgun (WGS) entry which is preliminary data.</text>
</comment>
<evidence type="ECO:0000313" key="2">
    <source>
        <dbReference type="Proteomes" id="UP000489600"/>
    </source>
</evidence>
<dbReference type="SUPFAM" id="SSF82199">
    <property type="entry name" value="SET domain"/>
    <property type="match status" value="1"/>
</dbReference>
<dbReference type="EMBL" id="CABITT030000008">
    <property type="protein sequence ID" value="VVB12857.1"/>
    <property type="molecule type" value="Genomic_DNA"/>
</dbReference>
<name>A0A565CGS3_9BRAS</name>